<accession>A0A4C1W1R5</accession>
<dbReference type="OrthoDB" id="8197165at2759"/>
<evidence type="ECO:0000313" key="2">
    <source>
        <dbReference type="Proteomes" id="UP000299102"/>
    </source>
</evidence>
<name>A0A4C1W1R5_EUMVA</name>
<gene>
    <name evidence="1" type="ORF">EVAR_86585_1</name>
</gene>
<dbReference type="AlphaFoldDB" id="A0A4C1W1R5"/>
<keyword evidence="2" id="KW-1185">Reference proteome</keyword>
<dbReference type="Proteomes" id="UP000299102">
    <property type="component" value="Unassembled WGS sequence"/>
</dbReference>
<dbReference type="EMBL" id="BGZK01000458">
    <property type="protein sequence ID" value="GBP44770.1"/>
    <property type="molecule type" value="Genomic_DNA"/>
</dbReference>
<organism evidence="1 2">
    <name type="scientific">Eumeta variegata</name>
    <name type="common">Bagworm moth</name>
    <name type="synonym">Eumeta japonica</name>
    <dbReference type="NCBI Taxonomy" id="151549"/>
    <lineage>
        <taxon>Eukaryota</taxon>
        <taxon>Metazoa</taxon>
        <taxon>Ecdysozoa</taxon>
        <taxon>Arthropoda</taxon>
        <taxon>Hexapoda</taxon>
        <taxon>Insecta</taxon>
        <taxon>Pterygota</taxon>
        <taxon>Neoptera</taxon>
        <taxon>Endopterygota</taxon>
        <taxon>Lepidoptera</taxon>
        <taxon>Glossata</taxon>
        <taxon>Ditrysia</taxon>
        <taxon>Tineoidea</taxon>
        <taxon>Psychidae</taxon>
        <taxon>Oiketicinae</taxon>
        <taxon>Eumeta</taxon>
    </lineage>
</organism>
<comment type="caution">
    <text evidence="1">The sequence shown here is derived from an EMBL/GenBank/DDBJ whole genome shotgun (WGS) entry which is preliminary data.</text>
</comment>
<proteinExistence type="predicted"/>
<protein>
    <submittedName>
        <fullName evidence="1">Uncharacterized protein</fullName>
    </submittedName>
</protein>
<sequence>MEPAPRKNQTRFNDWNKHWLDAYISFFSERSSKSRGNLGDRPTKDFVESSDCMKCRKTRNLRTQYTSSELTFAEQMESRSERNLEDSKIVRDIAIYGPESLPEQVIRFLDEPEVVFNE</sequence>
<reference evidence="1 2" key="1">
    <citation type="journal article" date="2019" name="Commun. Biol.">
        <title>The bagworm genome reveals a unique fibroin gene that provides high tensile strength.</title>
        <authorList>
            <person name="Kono N."/>
            <person name="Nakamura H."/>
            <person name="Ohtoshi R."/>
            <person name="Tomita M."/>
            <person name="Numata K."/>
            <person name="Arakawa K."/>
        </authorList>
    </citation>
    <scope>NUCLEOTIDE SEQUENCE [LARGE SCALE GENOMIC DNA]</scope>
</reference>
<evidence type="ECO:0000313" key="1">
    <source>
        <dbReference type="EMBL" id="GBP44770.1"/>
    </source>
</evidence>